<dbReference type="NCBIfam" id="TIGR01512">
    <property type="entry name" value="ATPase-IB2_Cd"/>
    <property type="match status" value="1"/>
</dbReference>
<keyword evidence="6 17" id="KW-0812">Transmembrane</keyword>
<dbReference type="Proteomes" id="UP000824250">
    <property type="component" value="Unassembled WGS sequence"/>
</dbReference>
<dbReference type="GO" id="GO:0016463">
    <property type="term" value="F:P-type zinc transporter activity"/>
    <property type="evidence" value="ECO:0007669"/>
    <property type="project" value="UniProtKB-EC"/>
</dbReference>
<dbReference type="FunFam" id="2.70.150.10:FF:000002">
    <property type="entry name" value="Copper-transporting ATPase 1, putative"/>
    <property type="match status" value="1"/>
</dbReference>
<dbReference type="InterPro" id="IPR008250">
    <property type="entry name" value="ATPase_P-typ_transduc_dom_A_sf"/>
</dbReference>
<dbReference type="InterPro" id="IPR059000">
    <property type="entry name" value="ATPase_P-type_domA"/>
</dbReference>
<dbReference type="NCBIfam" id="TIGR01525">
    <property type="entry name" value="ATPase-IB_hvy"/>
    <property type="match status" value="1"/>
</dbReference>
<evidence type="ECO:0000256" key="16">
    <source>
        <dbReference type="ARBA" id="ARBA00049338"/>
    </source>
</evidence>
<keyword evidence="13 17" id="KW-1133">Transmembrane helix</keyword>
<feature type="domain" description="P-type ATPase A" evidence="18">
    <location>
        <begin position="120"/>
        <end position="219"/>
    </location>
</feature>
<dbReference type="InterPro" id="IPR051014">
    <property type="entry name" value="Cation_Transport_ATPase_IB"/>
</dbReference>
<dbReference type="InterPro" id="IPR018303">
    <property type="entry name" value="ATPase_P-typ_P_site"/>
</dbReference>
<keyword evidence="8 17" id="KW-0547">Nucleotide-binding</keyword>
<evidence type="ECO:0000259" key="18">
    <source>
        <dbReference type="Pfam" id="PF00122"/>
    </source>
</evidence>
<evidence type="ECO:0000256" key="1">
    <source>
        <dbReference type="ARBA" id="ARBA00004651"/>
    </source>
</evidence>
<evidence type="ECO:0000256" key="5">
    <source>
        <dbReference type="ARBA" id="ARBA00022553"/>
    </source>
</evidence>
<dbReference type="Gene3D" id="3.40.50.1000">
    <property type="entry name" value="HAD superfamily/HAD-like"/>
    <property type="match status" value="1"/>
</dbReference>
<comment type="caution">
    <text evidence="19">The sequence shown here is derived from an EMBL/GenBank/DDBJ whole genome shotgun (WGS) entry which is preliminary data.</text>
</comment>
<feature type="transmembrane region" description="Helical" evidence="17">
    <location>
        <begin position="242"/>
        <end position="265"/>
    </location>
</feature>
<protein>
    <submittedName>
        <fullName evidence="19">Cadmium-translocating P-type ATPase</fullName>
    </submittedName>
</protein>
<dbReference type="InterPro" id="IPR023299">
    <property type="entry name" value="ATPase_P-typ_cyto_dom_N"/>
</dbReference>
<dbReference type="InterPro" id="IPR036412">
    <property type="entry name" value="HAD-like_sf"/>
</dbReference>
<feature type="transmembrane region" description="Helical" evidence="17">
    <location>
        <begin position="9"/>
        <end position="27"/>
    </location>
</feature>
<dbReference type="PANTHER" id="PTHR48085">
    <property type="entry name" value="CADMIUM/ZINC-TRANSPORTING ATPASE HMA2-RELATED"/>
    <property type="match status" value="1"/>
</dbReference>
<feature type="transmembrane region" description="Helical" evidence="17">
    <location>
        <begin position="33"/>
        <end position="52"/>
    </location>
</feature>
<dbReference type="SFLD" id="SFLDS00003">
    <property type="entry name" value="Haloacid_Dehalogenase"/>
    <property type="match status" value="1"/>
</dbReference>
<dbReference type="FunFam" id="3.40.1110.10:FF:000066">
    <property type="entry name" value="Cadmium-translocating P-type ATPase"/>
    <property type="match status" value="1"/>
</dbReference>
<dbReference type="GO" id="GO:0005886">
    <property type="term" value="C:plasma membrane"/>
    <property type="evidence" value="ECO:0007669"/>
    <property type="project" value="UniProtKB-SubCell"/>
</dbReference>
<evidence type="ECO:0000256" key="11">
    <source>
        <dbReference type="ARBA" id="ARBA00022842"/>
    </source>
</evidence>
<dbReference type="Gene3D" id="2.70.150.10">
    <property type="entry name" value="Calcium-transporting ATPase, cytoplasmic transduction domain A"/>
    <property type="match status" value="1"/>
</dbReference>
<reference evidence="19" key="1">
    <citation type="submission" date="2020-10" db="EMBL/GenBank/DDBJ databases">
        <authorList>
            <person name="Gilroy R."/>
        </authorList>
    </citation>
    <scope>NUCLEOTIDE SEQUENCE</scope>
    <source>
        <strain evidence="19">CHK180-2868</strain>
    </source>
</reference>
<dbReference type="SFLD" id="SFLDF00027">
    <property type="entry name" value="p-type_atpase"/>
    <property type="match status" value="1"/>
</dbReference>
<keyword evidence="4" id="KW-0104">Cadmium</keyword>
<dbReference type="EMBL" id="DVGC01000015">
    <property type="protein sequence ID" value="HIR04940.1"/>
    <property type="molecule type" value="Genomic_DNA"/>
</dbReference>
<keyword evidence="11" id="KW-0460">Magnesium</keyword>
<keyword evidence="14 17" id="KW-0472">Membrane</keyword>
<evidence type="ECO:0000256" key="14">
    <source>
        <dbReference type="ARBA" id="ARBA00023136"/>
    </source>
</evidence>
<comment type="similarity">
    <text evidence="2 17">Belongs to the cation transport ATPase (P-type) (TC 3.A.3) family. Type IB subfamily.</text>
</comment>
<gene>
    <name evidence="19" type="primary">cadA</name>
    <name evidence="19" type="ORF">IAB28_03115</name>
</gene>
<dbReference type="PANTHER" id="PTHR48085:SF5">
    <property type="entry name" value="CADMIUM_ZINC-TRANSPORTING ATPASE HMA4-RELATED"/>
    <property type="match status" value="1"/>
</dbReference>
<dbReference type="InterPro" id="IPR023214">
    <property type="entry name" value="HAD_sf"/>
</dbReference>
<dbReference type="SUPFAM" id="SSF56784">
    <property type="entry name" value="HAD-like"/>
    <property type="match status" value="1"/>
</dbReference>
<dbReference type="AlphaFoldDB" id="A0A9D1A3R2"/>
<dbReference type="Pfam" id="PF00702">
    <property type="entry name" value="Hydrolase"/>
    <property type="match status" value="1"/>
</dbReference>
<dbReference type="SUPFAM" id="SSF81665">
    <property type="entry name" value="Calcium ATPase, transmembrane domain M"/>
    <property type="match status" value="1"/>
</dbReference>
<evidence type="ECO:0000256" key="9">
    <source>
        <dbReference type="ARBA" id="ARBA00022833"/>
    </source>
</evidence>
<feature type="transmembrane region" description="Helical" evidence="17">
    <location>
        <begin position="601"/>
        <end position="623"/>
    </location>
</feature>
<dbReference type="GO" id="GO:0046872">
    <property type="term" value="F:metal ion binding"/>
    <property type="evidence" value="ECO:0007669"/>
    <property type="project" value="UniProtKB-KW"/>
</dbReference>
<dbReference type="SUPFAM" id="SSF81653">
    <property type="entry name" value="Calcium ATPase, transduction domain A"/>
    <property type="match status" value="1"/>
</dbReference>
<dbReference type="GO" id="GO:0016887">
    <property type="term" value="F:ATP hydrolysis activity"/>
    <property type="evidence" value="ECO:0007669"/>
    <property type="project" value="InterPro"/>
</dbReference>
<evidence type="ECO:0000256" key="2">
    <source>
        <dbReference type="ARBA" id="ARBA00006024"/>
    </source>
</evidence>
<evidence type="ECO:0000256" key="12">
    <source>
        <dbReference type="ARBA" id="ARBA00022967"/>
    </source>
</evidence>
<accession>A0A9D1A3R2</accession>
<evidence type="ECO:0000256" key="13">
    <source>
        <dbReference type="ARBA" id="ARBA00022989"/>
    </source>
</evidence>
<dbReference type="Pfam" id="PF00122">
    <property type="entry name" value="E1-E2_ATPase"/>
    <property type="match status" value="1"/>
</dbReference>
<evidence type="ECO:0000256" key="8">
    <source>
        <dbReference type="ARBA" id="ARBA00022741"/>
    </source>
</evidence>
<dbReference type="SFLD" id="SFLDG00002">
    <property type="entry name" value="C1.7:_P-type_atpase_like"/>
    <property type="match status" value="1"/>
</dbReference>
<sequence>MNKKQKKMLIRILAAAALLVLLNFVPVHGLGRFVLYMIPYLIIGYDILIKAGKGIKNRQVFDENFLMAVATVGAIVLGVTGDGDYTEAIAVMLFYQVGEWFQSYAVGKSRRNISELMDIRPDYANVERDGKLEKVDPDEVEIGSIIIVQPGEKVPIDGIIVEGVSSLNTSALTGESIPRDAKAGDEIISGCINMTGVLKIRTSKEFGESTVSKILDLVENASSRKSRSEAFISKFARIYTPAVCYSALALAVLPPLVQMVFLGLPADWGMWIYRALTFLVISCPCALVISIPLSFFAGIGGASKEGILVKGSNYLETLSQTKYVVFDKTGTLTRGVFEVSGIHHSKLENEQLLEYAALAESASSHPISKSLQRAYGKELDRSRVSDIQEISGNGVMARVDGREVAVGNARLMERLHISAIPCHQVGTIIHVAIDGAYAGHIVISDLMKPNAKEAVSALRSAGVEKIIMLTGDIESVANQVAKELGIDEVYSDLLPGDKVEKVDKILASKKEKAKLAFVGDGINDAPVLSRADIGIAMGAMGSDAAIEAADVVLMDDDPMKIAKGIKISRKCLRIVYQNIIFAIGIKLICLVLGAVGIANMWLAIFADVGVMIIAVLNAIRALFVKNL</sequence>
<evidence type="ECO:0000256" key="4">
    <source>
        <dbReference type="ARBA" id="ARBA00022539"/>
    </source>
</evidence>
<dbReference type="Gene3D" id="3.40.1110.10">
    <property type="entry name" value="Calcium-transporting ATPase, cytoplasmic domain N"/>
    <property type="match status" value="1"/>
</dbReference>
<comment type="subcellular location">
    <subcellularLocation>
        <location evidence="1">Cell membrane</location>
        <topology evidence="1">Multi-pass membrane protein</topology>
    </subcellularLocation>
</comment>
<dbReference type="InterPro" id="IPR001757">
    <property type="entry name" value="P_typ_ATPase"/>
</dbReference>
<dbReference type="InterPro" id="IPR044492">
    <property type="entry name" value="P_typ_ATPase_HD_dom"/>
</dbReference>
<dbReference type="InterPro" id="IPR027256">
    <property type="entry name" value="P-typ_ATPase_IB"/>
</dbReference>
<feature type="transmembrane region" description="Helical" evidence="17">
    <location>
        <begin position="271"/>
        <end position="296"/>
    </location>
</feature>
<evidence type="ECO:0000256" key="15">
    <source>
        <dbReference type="ARBA" id="ARBA00047308"/>
    </source>
</evidence>
<feature type="transmembrane region" description="Helical" evidence="17">
    <location>
        <begin position="575"/>
        <end position="595"/>
    </location>
</feature>
<dbReference type="CDD" id="cd07548">
    <property type="entry name" value="P-type_ATPase-Cd_Zn_Co_like"/>
    <property type="match status" value="1"/>
</dbReference>
<dbReference type="PRINTS" id="PR00120">
    <property type="entry name" value="HATPASE"/>
</dbReference>
<dbReference type="PROSITE" id="PS00154">
    <property type="entry name" value="ATPASE_E1_E2"/>
    <property type="match status" value="1"/>
</dbReference>
<keyword evidence="7 17" id="KW-0479">Metal-binding</keyword>
<dbReference type="GO" id="GO:0005524">
    <property type="term" value="F:ATP binding"/>
    <property type="evidence" value="ECO:0007669"/>
    <property type="project" value="UniProtKB-UniRule"/>
</dbReference>
<keyword evidence="10 17" id="KW-0067">ATP-binding</keyword>
<evidence type="ECO:0000256" key="10">
    <source>
        <dbReference type="ARBA" id="ARBA00022840"/>
    </source>
</evidence>
<evidence type="ECO:0000256" key="17">
    <source>
        <dbReference type="RuleBase" id="RU362081"/>
    </source>
</evidence>
<evidence type="ECO:0000256" key="6">
    <source>
        <dbReference type="ARBA" id="ARBA00022692"/>
    </source>
</evidence>
<keyword evidence="12" id="KW-1278">Translocase</keyword>
<dbReference type="PRINTS" id="PR00119">
    <property type="entry name" value="CATATPASE"/>
</dbReference>
<organism evidence="19 20">
    <name type="scientific">Candidatus Copromonas faecavium</name>
    <name type="common">nom. illeg.</name>
    <dbReference type="NCBI Taxonomy" id="2840740"/>
    <lineage>
        <taxon>Bacteria</taxon>
        <taxon>Bacillati</taxon>
        <taxon>Bacillota</taxon>
        <taxon>Clostridia</taxon>
        <taxon>Lachnospirales</taxon>
        <taxon>Lachnospiraceae</taxon>
        <taxon>Candidatus Copromonas (nom. illeg.)</taxon>
    </lineage>
</organism>
<evidence type="ECO:0000256" key="3">
    <source>
        <dbReference type="ARBA" id="ARBA00022475"/>
    </source>
</evidence>
<keyword evidence="3 17" id="KW-1003">Cell membrane</keyword>
<dbReference type="GO" id="GO:0008551">
    <property type="term" value="F:P-type cadmium transporter activity"/>
    <property type="evidence" value="ECO:0007669"/>
    <property type="project" value="UniProtKB-EC"/>
</dbReference>
<keyword evidence="9" id="KW-0862">Zinc</keyword>
<dbReference type="InterPro" id="IPR023298">
    <property type="entry name" value="ATPase_P-typ_TM_dom_sf"/>
</dbReference>
<proteinExistence type="inferred from homology"/>
<comment type="catalytic activity">
    <reaction evidence="15">
        <text>Zn(2+)(in) + ATP + H2O = Zn(2+)(out) + ADP + phosphate + H(+)</text>
        <dbReference type="Rhea" id="RHEA:20621"/>
        <dbReference type="ChEBI" id="CHEBI:15377"/>
        <dbReference type="ChEBI" id="CHEBI:15378"/>
        <dbReference type="ChEBI" id="CHEBI:29105"/>
        <dbReference type="ChEBI" id="CHEBI:30616"/>
        <dbReference type="ChEBI" id="CHEBI:43474"/>
        <dbReference type="ChEBI" id="CHEBI:456216"/>
        <dbReference type="EC" id="7.2.2.12"/>
    </reaction>
</comment>
<comment type="catalytic activity">
    <reaction evidence="16">
        <text>Cd(2+)(in) + ATP + H2O = Cd(2+)(out) + ADP + phosphate + H(+)</text>
        <dbReference type="Rhea" id="RHEA:12132"/>
        <dbReference type="ChEBI" id="CHEBI:15377"/>
        <dbReference type="ChEBI" id="CHEBI:15378"/>
        <dbReference type="ChEBI" id="CHEBI:30616"/>
        <dbReference type="ChEBI" id="CHEBI:43474"/>
        <dbReference type="ChEBI" id="CHEBI:48775"/>
        <dbReference type="ChEBI" id="CHEBI:456216"/>
        <dbReference type="EC" id="7.2.2.21"/>
    </reaction>
</comment>
<evidence type="ECO:0000313" key="19">
    <source>
        <dbReference type="EMBL" id="HIR04940.1"/>
    </source>
</evidence>
<name>A0A9D1A3R2_9FIRM</name>
<evidence type="ECO:0000313" key="20">
    <source>
        <dbReference type="Proteomes" id="UP000824250"/>
    </source>
</evidence>
<keyword evidence="5" id="KW-0597">Phosphoprotein</keyword>
<evidence type="ECO:0000256" key="7">
    <source>
        <dbReference type="ARBA" id="ARBA00022723"/>
    </source>
</evidence>
<dbReference type="NCBIfam" id="TIGR01494">
    <property type="entry name" value="ATPase_P-type"/>
    <property type="match status" value="1"/>
</dbReference>
<reference evidence="19" key="2">
    <citation type="journal article" date="2021" name="PeerJ">
        <title>Extensive microbial diversity within the chicken gut microbiome revealed by metagenomics and culture.</title>
        <authorList>
            <person name="Gilroy R."/>
            <person name="Ravi A."/>
            <person name="Getino M."/>
            <person name="Pursley I."/>
            <person name="Horton D.L."/>
            <person name="Alikhan N.F."/>
            <person name="Baker D."/>
            <person name="Gharbi K."/>
            <person name="Hall N."/>
            <person name="Watson M."/>
            <person name="Adriaenssens E.M."/>
            <person name="Foster-Nyarko E."/>
            <person name="Jarju S."/>
            <person name="Secka A."/>
            <person name="Antonio M."/>
            <person name="Oren A."/>
            <person name="Chaudhuri R.R."/>
            <person name="La Ragione R."/>
            <person name="Hildebrand F."/>
            <person name="Pallen M.J."/>
        </authorList>
    </citation>
    <scope>NUCLEOTIDE SEQUENCE</scope>
    <source>
        <strain evidence="19">CHK180-2868</strain>
    </source>
</reference>